<accession>A0A918NJT5</accession>
<keyword evidence="2" id="KW-1185">Reference proteome</keyword>
<protein>
    <submittedName>
        <fullName evidence="1">Uncharacterized protein</fullName>
    </submittedName>
</protein>
<reference evidence="1" key="1">
    <citation type="journal article" date="2014" name="Int. J. Syst. Evol. Microbiol.">
        <title>Complete genome sequence of Corynebacterium casei LMG S-19264T (=DSM 44701T), isolated from a smear-ripened cheese.</title>
        <authorList>
            <consortium name="US DOE Joint Genome Institute (JGI-PGF)"/>
            <person name="Walter F."/>
            <person name="Albersmeier A."/>
            <person name="Kalinowski J."/>
            <person name="Ruckert C."/>
        </authorList>
    </citation>
    <scope>NUCLEOTIDE SEQUENCE</scope>
    <source>
        <strain evidence="1">JCM 4790</strain>
    </source>
</reference>
<reference evidence="1" key="2">
    <citation type="submission" date="2020-09" db="EMBL/GenBank/DDBJ databases">
        <authorList>
            <person name="Sun Q."/>
            <person name="Ohkuma M."/>
        </authorList>
    </citation>
    <scope>NUCLEOTIDE SEQUENCE</scope>
    <source>
        <strain evidence="1">JCM 4790</strain>
    </source>
</reference>
<proteinExistence type="predicted"/>
<dbReference type="EMBL" id="BMVU01000011">
    <property type="protein sequence ID" value="GGX72927.1"/>
    <property type="molecule type" value="Genomic_DNA"/>
</dbReference>
<dbReference type="AlphaFoldDB" id="A0A918NJT5"/>
<evidence type="ECO:0000313" key="1">
    <source>
        <dbReference type="EMBL" id="GGX72927.1"/>
    </source>
</evidence>
<gene>
    <name evidence="1" type="ORF">GCM10010358_29060</name>
</gene>
<comment type="caution">
    <text evidence="1">The sequence shown here is derived from an EMBL/GenBank/DDBJ whole genome shotgun (WGS) entry which is preliminary data.</text>
</comment>
<organism evidence="1 2">
    <name type="scientific">Streptomyces minutiscleroticus</name>
    <dbReference type="NCBI Taxonomy" id="68238"/>
    <lineage>
        <taxon>Bacteria</taxon>
        <taxon>Bacillati</taxon>
        <taxon>Actinomycetota</taxon>
        <taxon>Actinomycetes</taxon>
        <taxon>Kitasatosporales</taxon>
        <taxon>Streptomycetaceae</taxon>
        <taxon>Streptomyces</taxon>
    </lineage>
</organism>
<dbReference type="Proteomes" id="UP000619244">
    <property type="component" value="Unassembled WGS sequence"/>
</dbReference>
<evidence type="ECO:0000313" key="2">
    <source>
        <dbReference type="Proteomes" id="UP000619244"/>
    </source>
</evidence>
<sequence length="223" mass="22806">MRRGPALRAAGVLDAHRPHGPRHIADNHLSVEVAGRGSVRRRIHPLGAGHGDGWGWAASRHLPVFTAGPPMVPGLRVESVTVVRGRHELRVHRVTGAPAGARVSLTGWATGPGEPLASVLHPLYGFDGEAEAVPAPAGTAYARWARVPRLTGAAGGTSVHVALAVLTAEDAPVPAAEAVSGASVDGASVEVRWAEDGARTRVVFGPCAVEHTAGDAADGAAAR</sequence>
<name>A0A918NJT5_9ACTN</name>